<dbReference type="Gene3D" id="4.10.1060.10">
    <property type="entry name" value="Zinc finger, RanBP2-type"/>
    <property type="match status" value="1"/>
</dbReference>
<gene>
    <name evidence="2" type="ORF">CCMP2556_LOCUS24942</name>
</gene>
<organism evidence="2 3">
    <name type="scientific">Durusdinium trenchii</name>
    <dbReference type="NCBI Taxonomy" id="1381693"/>
    <lineage>
        <taxon>Eukaryota</taxon>
        <taxon>Sar</taxon>
        <taxon>Alveolata</taxon>
        <taxon>Dinophyceae</taxon>
        <taxon>Suessiales</taxon>
        <taxon>Symbiodiniaceae</taxon>
        <taxon>Durusdinium</taxon>
    </lineage>
</organism>
<protein>
    <recommendedName>
        <fullName evidence="4">RanBP2-type domain-containing protein</fullName>
    </recommendedName>
</protein>
<comment type="caution">
    <text evidence="2">The sequence shown here is derived from an EMBL/GenBank/DDBJ whole genome shotgun (WGS) entry which is preliminary data.</text>
</comment>
<evidence type="ECO:0000256" key="1">
    <source>
        <dbReference type="SAM" id="MobiDB-lite"/>
    </source>
</evidence>
<feature type="compositionally biased region" description="Basic residues" evidence="1">
    <location>
        <begin position="301"/>
        <end position="310"/>
    </location>
</feature>
<dbReference type="Proteomes" id="UP001642484">
    <property type="component" value="Unassembled WGS sequence"/>
</dbReference>
<feature type="region of interest" description="Disordered" evidence="1">
    <location>
        <begin position="255"/>
        <end position="287"/>
    </location>
</feature>
<evidence type="ECO:0000313" key="2">
    <source>
        <dbReference type="EMBL" id="CAK9048441.1"/>
    </source>
</evidence>
<evidence type="ECO:0000313" key="3">
    <source>
        <dbReference type="Proteomes" id="UP001642484"/>
    </source>
</evidence>
<feature type="compositionally biased region" description="Basic residues" evidence="1">
    <location>
        <begin position="185"/>
        <end position="195"/>
    </location>
</feature>
<evidence type="ECO:0008006" key="4">
    <source>
        <dbReference type="Google" id="ProtNLM"/>
    </source>
</evidence>
<feature type="region of interest" description="Disordered" evidence="1">
    <location>
        <begin position="301"/>
        <end position="322"/>
    </location>
</feature>
<feature type="compositionally biased region" description="Basic and acidic residues" evidence="1">
    <location>
        <begin position="172"/>
        <end position="183"/>
    </location>
</feature>
<sequence length="322" mass="36207">MPRSWKSSDYICPGCKNWNLGKNMNCMTCNHPKPTINTMGERAHDFYPLAGQKMYCNGQKNCPECHAIVHISHSECLACRDRKQNMRAINTHQACVVTTATGSKDAMRSDSIHAIMAPENLAKAAPKPKTAVDALEDKYRGLDPLAIIDDLERVKAGEGKTIDAMEEKRRILEEQEKEKEPQKSRLGKPPKRLGKPPKSLGKPAQHHAHHAQDASVFFRGKAYLGPGFLDHIQDDQHLKTGWLDSQRPYRHALDGCRQRPWKPTGRGSGRPPPTSSVPCWTPSRPKKAPLTFAATNLARTARRTPWRMRRNGGGSCWNRRRS</sequence>
<feature type="region of interest" description="Disordered" evidence="1">
    <location>
        <begin position="172"/>
        <end position="211"/>
    </location>
</feature>
<proteinExistence type="predicted"/>
<name>A0ABP0MBD7_9DINO</name>
<accession>A0ABP0MBD7</accession>
<dbReference type="EMBL" id="CAXAMN010016557">
    <property type="protein sequence ID" value="CAK9048441.1"/>
    <property type="molecule type" value="Genomic_DNA"/>
</dbReference>
<keyword evidence="3" id="KW-1185">Reference proteome</keyword>
<reference evidence="2 3" key="1">
    <citation type="submission" date="2024-02" db="EMBL/GenBank/DDBJ databases">
        <authorList>
            <person name="Chen Y."/>
            <person name="Shah S."/>
            <person name="Dougan E. K."/>
            <person name="Thang M."/>
            <person name="Chan C."/>
        </authorList>
    </citation>
    <scope>NUCLEOTIDE SEQUENCE [LARGE SCALE GENOMIC DNA]</scope>
</reference>